<gene>
    <name evidence="1" type="ORF">ONZ43_g2003</name>
</gene>
<organism evidence="1 2">
    <name type="scientific">Nemania bipapillata</name>
    <dbReference type="NCBI Taxonomy" id="110536"/>
    <lineage>
        <taxon>Eukaryota</taxon>
        <taxon>Fungi</taxon>
        <taxon>Dikarya</taxon>
        <taxon>Ascomycota</taxon>
        <taxon>Pezizomycotina</taxon>
        <taxon>Sordariomycetes</taxon>
        <taxon>Xylariomycetidae</taxon>
        <taxon>Xylariales</taxon>
        <taxon>Xylariaceae</taxon>
        <taxon>Nemania</taxon>
    </lineage>
</organism>
<evidence type="ECO:0000313" key="2">
    <source>
        <dbReference type="Proteomes" id="UP001153334"/>
    </source>
</evidence>
<protein>
    <submittedName>
        <fullName evidence="1">Uncharacterized protein</fullName>
    </submittedName>
</protein>
<sequence length="179" mass="20062">MSNLHLLLRVPSFAKWPLKLHFLAPEVHEVWMGYCDTAGPLRETISVFTDFALSQAVAEDATSTEDPRPWGIHALPLDYAPMKDYVEKTQSLYSFEREGACVVCGESLPHDEGLYATCPNEGSGEDIIPIAGRCPECGGEVIWGDMMKEMSLRLRGQKEVDKLLRKPRKRKPRATDDLA</sequence>
<keyword evidence="2" id="KW-1185">Reference proteome</keyword>
<dbReference type="Proteomes" id="UP001153334">
    <property type="component" value="Unassembled WGS sequence"/>
</dbReference>
<comment type="caution">
    <text evidence="1">The sequence shown here is derived from an EMBL/GenBank/DDBJ whole genome shotgun (WGS) entry which is preliminary data.</text>
</comment>
<evidence type="ECO:0000313" key="1">
    <source>
        <dbReference type="EMBL" id="KAJ8121577.1"/>
    </source>
</evidence>
<dbReference type="EMBL" id="JAPESX010000387">
    <property type="protein sequence ID" value="KAJ8121577.1"/>
    <property type="molecule type" value="Genomic_DNA"/>
</dbReference>
<accession>A0ACC2J2B5</accession>
<name>A0ACC2J2B5_9PEZI</name>
<reference evidence="1" key="1">
    <citation type="submission" date="2022-11" db="EMBL/GenBank/DDBJ databases">
        <title>Genome Sequence of Nemania bipapillata.</title>
        <authorList>
            <person name="Buettner E."/>
        </authorList>
    </citation>
    <scope>NUCLEOTIDE SEQUENCE</scope>
    <source>
        <strain evidence="1">CP14</strain>
    </source>
</reference>
<proteinExistence type="predicted"/>